<dbReference type="Proteomes" id="UP000290900">
    <property type="component" value="Unassembled WGS sequence"/>
</dbReference>
<dbReference type="EMBL" id="CAACVR010000007">
    <property type="protein sequence ID" value="VEU20862.1"/>
    <property type="molecule type" value="Genomic_DNA"/>
</dbReference>
<keyword evidence="6" id="KW-0963">Cytoplasm</keyword>
<keyword evidence="5" id="KW-0158">Chromosome</keyword>
<accession>A0A448YIT9</accession>
<dbReference type="OrthoDB" id="362021at2759"/>
<evidence type="ECO:0000256" key="4">
    <source>
        <dbReference type="ARBA" id="ARBA00016065"/>
    </source>
</evidence>
<feature type="compositionally biased region" description="Acidic residues" evidence="11">
    <location>
        <begin position="138"/>
        <end position="147"/>
    </location>
</feature>
<evidence type="ECO:0000256" key="6">
    <source>
        <dbReference type="ARBA" id="ARBA00022490"/>
    </source>
</evidence>
<evidence type="ECO:0000256" key="3">
    <source>
        <dbReference type="ARBA" id="ARBA00009471"/>
    </source>
</evidence>
<dbReference type="AlphaFoldDB" id="A0A448YIT9"/>
<dbReference type="PIRSF" id="PIRSF017126">
    <property type="entry name" value="Condensin_H"/>
    <property type="match status" value="1"/>
</dbReference>
<dbReference type="PANTHER" id="PTHR13108:SF9">
    <property type="entry name" value="CONDENSIN COMPLEX SUBUNIT 2"/>
    <property type="match status" value="1"/>
</dbReference>
<organism evidence="12 13">
    <name type="scientific">Brettanomyces naardenensis</name>
    <name type="common">Yeast</name>
    <dbReference type="NCBI Taxonomy" id="13370"/>
    <lineage>
        <taxon>Eukaryota</taxon>
        <taxon>Fungi</taxon>
        <taxon>Dikarya</taxon>
        <taxon>Ascomycota</taxon>
        <taxon>Saccharomycotina</taxon>
        <taxon>Pichiomycetes</taxon>
        <taxon>Pichiales</taxon>
        <taxon>Pichiaceae</taxon>
        <taxon>Brettanomyces</taxon>
    </lineage>
</organism>
<evidence type="ECO:0000256" key="11">
    <source>
        <dbReference type="SAM" id="MobiDB-lite"/>
    </source>
</evidence>
<keyword evidence="9" id="KW-0226">DNA condensation</keyword>
<name>A0A448YIT9_BRENA</name>
<gene>
    <name evidence="12" type="ORF">BRENAR_LOCUS1597</name>
</gene>
<feature type="region of interest" description="Disordered" evidence="11">
    <location>
        <begin position="114"/>
        <end position="152"/>
    </location>
</feature>
<evidence type="ECO:0000256" key="5">
    <source>
        <dbReference type="ARBA" id="ARBA00022454"/>
    </source>
</evidence>
<evidence type="ECO:0000256" key="7">
    <source>
        <dbReference type="ARBA" id="ARBA00022618"/>
    </source>
</evidence>
<feature type="compositionally biased region" description="Basic and acidic residues" evidence="11">
    <location>
        <begin position="119"/>
        <end position="137"/>
    </location>
</feature>
<proteinExistence type="inferred from homology"/>
<dbReference type="InterPro" id="IPR022816">
    <property type="entry name" value="Condensin_barren_su2"/>
</dbReference>
<dbReference type="STRING" id="13370.A0A448YIT9"/>
<dbReference type="GO" id="GO:0005737">
    <property type="term" value="C:cytoplasm"/>
    <property type="evidence" value="ECO:0007669"/>
    <property type="project" value="UniProtKB-SubCell"/>
</dbReference>
<keyword evidence="8" id="KW-0498">Mitosis</keyword>
<dbReference type="GO" id="GO:0003682">
    <property type="term" value="F:chromatin binding"/>
    <property type="evidence" value="ECO:0007669"/>
    <property type="project" value="TreeGrafter"/>
</dbReference>
<dbReference type="PANTHER" id="PTHR13108">
    <property type="entry name" value="CONDENSIN COMPLEX SUBUNIT 2"/>
    <property type="match status" value="1"/>
</dbReference>
<feature type="region of interest" description="Disordered" evidence="11">
    <location>
        <begin position="309"/>
        <end position="342"/>
    </location>
</feature>
<keyword evidence="13" id="KW-1185">Reference proteome</keyword>
<evidence type="ECO:0000313" key="13">
    <source>
        <dbReference type="Proteomes" id="UP000290900"/>
    </source>
</evidence>
<sequence>MLTHKRRRLLLDDPFQDTVGGDDDDFILTDSNIGKHKTNFDLAIKMATDNKINSNNSWNYALIDYFHDMNLLRSQDGVSINFQKAGATLDGCMKIFSHRIDSVVSDTGRLLSGLAQRDSSSKGTEEGGKEDDDHVRPEDEDDESDLDEVGRLRKSKAKKKPRVYLKEGFDSLKFEEYDRKLGIDPLFKRALAEFDEGGAKSLLTNILKINSEGQIIFDEALTQSRSAENPVNPTVVDAEEALNEQGISKLAKLQAKVRSLLQVRSFDEKELSICSSIRELEGVLENIELAEDFVGNVFQAKEESNKSILPDIPNPLDAIDENDADGEVKDPTDGSGLASVVEDEGDIEDVNANVFELLHKLDKRTGNSWSGKSTGSWKINLFKKTIGKKMHEEILKEEKGRETETAVEAKKNIKGKKEFAIDFLADTPSDINEKMLFRHGRKNTWPESYFANRPSVTLPDDLQWNADRLVSSFLKPDKRISIFRRVKRRDNDESLLIEQDRWVDDYSKLEAAESDEKFFDDLPQQEVADEVAEDEGILGDIDFNMQLSSQNAQRNTAKPLNYARVSKKVDVRLLKENMWKSTICDERDDKIDVKLSDVVKSTVDRYEGTERNDISTSFFFICMLHLANEHGLEILGNEDHTDLVIKGTNSK</sequence>
<dbReference type="FunCoup" id="A0A448YIT9">
    <property type="interactions" value="826"/>
</dbReference>
<dbReference type="GO" id="GO:0051301">
    <property type="term" value="P:cell division"/>
    <property type="evidence" value="ECO:0007669"/>
    <property type="project" value="UniProtKB-KW"/>
</dbReference>
<keyword evidence="10" id="KW-0131">Cell cycle</keyword>
<evidence type="ECO:0000256" key="9">
    <source>
        <dbReference type="ARBA" id="ARBA00023067"/>
    </source>
</evidence>
<evidence type="ECO:0000256" key="8">
    <source>
        <dbReference type="ARBA" id="ARBA00022776"/>
    </source>
</evidence>
<dbReference type="InParanoid" id="A0A448YIT9"/>
<dbReference type="Pfam" id="PF05786">
    <property type="entry name" value="Cnd2"/>
    <property type="match status" value="1"/>
</dbReference>
<comment type="subcellular location">
    <subcellularLocation>
        <location evidence="1">Chromosome</location>
    </subcellularLocation>
    <subcellularLocation>
        <location evidence="2">Cytoplasm</location>
    </subcellularLocation>
</comment>
<protein>
    <recommendedName>
        <fullName evidence="4">Condensin complex subunit 2</fullName>
    </recommendedName>
</protein>
<dbReference type="GO" id="GO:0000796">
    <property type="term" value="C:condensin complex"/>
    <property type="evidence" value="ECO:0007669"/>
    <property type="project" value="InterPro"/>
</dbReference>
<keyword evidence="7" id="KW-0132">Cell division</keyword>
<reference evidence="12 13" key="1">
    <citation type="submission" date="2018-12" db="EMBL/GenBank/DDBJ databases">
        <authorList>
            <person name="Tiukova I."/>
            <person name="Dainat J."/>
        </authorList>
    </citation>
    <scope>NUCLEOTIDE SEQUENCE [LARGE SCALE GENOMIC DNA]</scope>
</reference>
<evidence type="ECO:0000256" key="2">
    <source>
        <dbReference type="ARBA" id="ARBA00004496"/>
    </source>
</evidence>
<evidence type="ECO:0000256" key="1">
    <source>
        <dbReference type="ARBA" id="ARBA00004286"/>
    </source>
</evidence>
<comment type="similarity">
    <text evidence="3">Belongs to the CND2 (condensin subunit 2) family.</text>
</comment>
<evidence type="ECO:0000256" key="10">
    <source>
        <dbReference type="ARBA" id="ARBA00023306"/>
    </source>
</evidence>
<dbReference type="GO" id="GO:0007076">
    <property type="term" value="P:mitotic chromosome condensation"/>
    <property type="evidence" value="ECO:0007669"/>
    <property type="project" value="InterPro"/>
</dbReference>
<evidence type="ECO:0000313" key="12">
    <source>
        <dbReference type="EMBL" id="VEU20862.1"/>
    </source>
</evidence>